<dbReference type="Proteomes" id="UP000063699">
    <property type="component" value="Chromosome"/>
</dbReference>
<organism evidence="2 3">
    <name type="scientific">Kibdelosporangium phytohabitans</name>
    <dbReference type="NCBI Taxonomy" id="860235"/>
    <lineage>
        <taxon>Bacteria</taxon>
        <taxon>Bacillati</taxon>
        <taxon>Actinomycetota</taxon>
        <taxon>Actinomycetes</taxon>
        <taxon>Pseudonocardiales</taxon>
        <taxon>Pseudonocardiaceae</taxon>
        <taxon>Kibdelosporangium</taxon>
    </lineage>
</organism>
<proteinExistence type="predicted"/>
<protein>
    <recommendedName>
        <fullName evidence="1">TIR domain-containing protein</fullName>
    </recommendedName>
</protein>
<evidence type="ECO:0000313" key="2">
    <source>
        <dbReference type="EMBL" id="ALG06191.1"/>
    </source>
</evidence>
<evidence type="ECO:0000259" key="1">
    <source>
        <dbReference type="PROSITE" id="PS50104"/>
    </source>
</evidence>
<dbReference type="RefSeq" id="WP_054288167.1">
    <property type="nucleotide sequence ID" value="NZ_CP012752.1"/>
</dbReference>
<accession>A0A0N7F2L8</accession>
<keyword evidence="3" id="KW-1185">Reference proteome</keyword>
<dbReference type="InterPro" id="IPR000157">
    <property type="entry name" value="TIR_dom"/>
</dbReference>
<reference evidence="2 3" key="1">
    <citation type="submission" date="2015-07" db="EMBL/GenBank/DDBJ databases">
        <title>Genome sequencing of Kibdelosporangium phytohabitans.</title>
        <authorList>
            <person name="Qin S."/>
            <person name="Xing K."/>
        </authorList>
    </citation>
    <scope>NUCLEOTIDE SEQUENCE [LARGE SCALE GENOMIC DNA]</scope>
    <source>
        <strain evidence="2 3">KLBMP1111</strain>
    </source>
</reference>
<dbReference type="STRING" id="860235.AOZ06_03960"/>
<dbReference type="InterPro" id="IPR035897">
    <property type="entry name" value="Toll_tir_struct_dom_sf"/>
</dbReference>
<evidence type="ECO:0000313" key="3">
    <source>
        <dbReference type="Proteomes" id="UP000063699"/>
    </source>
</evidence>
<name>A0A0N7F2L8_9PSEU</name>
<sequence length="198" mass="23350">MSGYKFDLFISYSRYGSVQKWLLNHFHRKLSECLADQFAPPLKVYMDRTMPRAVHWPSNLRTALRHSKIMIQVLTPHYFTSRWCMAELRSMQAREEMLGLGGAEISQGLIYPILYSDSENFPLEERQRSWVDLKEFAHPDPVYQQTPDYILFHRKVNELASDLVQLVRQVPDWQPDWPIVEKPEPVLIPPPPLPRFDP</sequence>
<dbReference type="OrthoDB" id="9150238at2"/>
<dbReference type="GO" id="GO:0007165">
    <property type="term" value="P:signal transduction"/>
    <property type="evidence" value="ECO:0007669"/>
    <property type="project" value="InterPro"/>
</dbReference>
<dbReference type="PROSITE" id="PS50104">
    <property type="entry name" value="TIR"/>
    <property type="match status" value="1"/>
</dbReference>
<gene>
    <name evidence="2" type="ORF">AOZ06_03960</name>
</gene>
<dbReference type="Gene3D" id="3.40.50.10140">
    <property type="entry name" value="Toll/interleukin-1 receptor homology (TIR) domain"/>
    <property type="match status" value="1"/>
</dbReference>
<dbReference type="SUPFAM" id="SSF52200">
    <property type="entry name" value="Toll/Interleukin receptor TIR domain"/>
    <property type="match status" value="1"/>
</dbReference>
<dbReference type="EMBL" id="CP012752">
    <property type="protein sequence ID" value="ALG06191.1"/>
    <property type="molecule type" value="Genomic_DNA"/>
</dbReference>
<dbReference type="KEGG" id="kphy:AOZ06_03960"/>
<feature type="domain" description="TIR" evidence="1">
    <location>
        <begin position="4"/>
        <end position="137"/>
    </location>
</feature>
<dbReference type="AlphaFoldDB" id="A0A0N7F2L8"/>
<dbReference type="SMART" id="SM00255">
    <property type="entry name" value="TIR"/>
    <property type="match status" value="1"/>
</dbReference>
<dbReference type="Pfam" id="PF13676">
    <property type="entry name" value="TIR_2"/>
    <property type="match status" value="1"/>
</dbReference>